<sequence length="122" mass="13309">MLPALSTTRHSRRCARCDPEGRLCTRLTLDCAQQLIKKLSATPVIPSQNDAALRAAGPLDPQAALQANKATFFFQLVSAAAPTCPTLEADCGQERELEKVNAFYLQKEAEVRTLPVVHPAQH</sequence>
<gene>
    <name evidence="1" type="ORF">BT67DRAFT_445179</name>
</gene>
<name>A0AAN6UDU7_9PEZI</name>
<comment type="caution">
    <text evidence="1">The sequence shown here is derived from an EMBL/GenBank/DDBJ whole genome shotgun (WGS) entry which is preliminary data.</text>
</comment>
<proteinExistence type="predicted"/>
<keyword evidence="2" id="KW-1185">Reference proteome</keyword>
<organism evidence="1 2">
    <name type="scientific">Trichocladium antarcticum</name>
    <dbReference type="NCBI Taxonomy" id="1450529"/>
    <lineage>
        <taxon>Eukaryota</taxon>
        <taxon>Fungi</taxon>
        <taxon>Dikarya</taxon>
        <taxon>Ascomycota</taxon>
        <taxon>Pezizomycotina</taxon>
        <taxon>Sordariomycetes</taxon>
        <taxon>Sordariomycetidae</taxon>
        <taxon>Sordariales</taxon>
        <taxon>Chaetomiaceae</taxon>
        <taxon>Trichocladium</taxon>
    </lineage>
</organism>
<dbReference type="Proteomes" id="UP001304895">
    <property type="component" value="Unassembled WGS sequence"/>
</dbReference>
<dbReference type="EMBL" id="MU853430">
    <property type="protein sequence ID" value="KAK4130859.1"/>
    <property type="molecule type" value="Genomic_DNA"/>
</dbReference>
<evidence type="ECO:0000313" key="1">
    <source>
        <dbReference type="EMBL" id="KAK4130859.1"/>
    </source>
</evidence>
<reference evidence="1" key="2">
    <citation type="submission" date="2023-05" db="EMBL/GenBank/DDBJ databases">
        <authorList>
            <consortium name="Lawrence Berkeley National Laboratory"/>
            <person name="Steindorff A."/>
            <person name="Hensen N."/>
            <person name="Bonometti L."/>
            <person name="Westerberg I."/>
            <person name="Brannstrom I.O."/>
            <person name="Guillou S."/>
            <person name="Cros-Aarteil S."/>
            <person name="Calhoun S."/>
            <person name="Haridas S."/>
            <person name="Kuo A."/>
            <person name="Mondo S."/>
            <person name="Pangilinan J."/>
            <person name="Riley R."/>
            <person name="Labutti K."/>
            <person name="Andreopoulos B."/>
            <person name="Lipzen A."/>
            <person name="Chen C."/>
            <person name="Yanf M."/>
            <person name="Daum C."/>
            <person name="Ng V."/>
            <person name="Clum A."/>
            <person name="Ohm R."/>
            <person name="Martin F."/>
            <person name="Silar P."/>
            <person name="Natvig D."/>
            <person name="Lalanne C."/>
            <person name="Gautier V."/>
            <person name="Ament-Velasquez S.L."/>
            <person name="Kruys A."/>
            <person name="Hutchinson M.I."/>
            <person name="Powell A.J."/>
            <person name="Barry K."/>
            <person name="Miller A.N."/>
            <person name="Grigoriev I.V."/>
            <person name="Debuchy R."/>
            <person name="Gladieux P."/>
            <person name="Thoren M.H."/>
            <person name="Johannesson H."/>
        </authorList>
    </citation>
    <scope>NUCLEOTIDE SEQUENCE</scope>
    <source>
        <strain evidence="1">CBS 123565</strain>
    </source>
</reference>
<reference evidence="1" key="1">
    <citation type="journal article" date="2023" name="Mol. Phylogenet. Evol.">
        <title>Genome-scale phylogeny and comparative genomics of the fungal order Sordariales.</title>
        <authorList>
            <person name="Hensen N."/>
            <person name="Bonometti L."/>
            <person name="Westerberg I."/>
            <person name="Brannstrom I.O."/>
            <person name="Guillou S."/>
            <person name="Cros-Aarteil S."/>
            <person name="Calhoun S."/>
            <person name="Haridas S."/>
            <person name="Kuo A."/>
            <person name="Mondo S."/>
            <person name="Pangilinan J."/>
            <person name="Riley R."/>
            <person name="LaButti K."/>
            <person name="Andreopoulos B."/>
            <person name="Lipzen A."/>
            <person name="Chen C."/>
            <person name="Yan M."/>
            <person name="Daum C."/>
            <person name="Ng V."/>
            <person name="Clum A."/>
            <person name="Steindorff A."/>
            <person name="Ohm R.A."/>
            <person name="Martin F."/>
            <person name="Silar P."/>
            <person name="Natvig D.O."/>
            <person name="Lalanne C."/>
            <person name="Gautier V."/>
            <person name="Ament-Velasquez S.L."/>
            <person name="Kruys A."/>
            <person name="Hutchinson M.I."/>
            <person name="Powell A.J."/>
            <person name="Barry K."/>
            <person name="Miller A.N."/>
            <person name="Grigoriev I.V."/>
            <person name="Debuchy R."/>
            <person name="Gladieux P."/>
            <person name="Hiltunen Thoren M."/>
            <person name="Johannesson H."/>
        </authorList>
    </citation>
    <scope>NUCLEOTIDE SEQUENCE</scope>
    <source>
        <strain evidence="1">CBS 123565</strain>
    </source>
</reference>
<accession>A0AAN6UDU7</accession>
<evidence type="ECO:0000313" key="2">
    <source>
        <dbReference type="Proteomes" id="UP001304895"/>
    </source>
</evidence>
<protein>
    <submittedName>
        <fullName evidence="1">Uncharacterized protein</fullName>
    </submittedName>
</protein>
<dbReference type="AlphaFoldDB" id="A0AAN6UDU7"/>